<dbReference type="eggNOG" id="COG0534">
    <property type="taxonomic scope" value="Bacteria"/>
</dbReference>
<feature type="transmembrane region" description="Helical" evidence="7">
    <location>
        <begin position="424"/>
        <end position="443"/>
    </location>
</feature>
<evidence type="ECO:0000256" key="7">
    <source>
        <dbReference type="SAM" id="Phobius"/>
    </source>
</evidence>
<feature type="transmembrane region" description="Helical" evidence="7">
    <location>
        <begin position="401"/>
        <end position="418"/>
    </location>
</feature>
<feature type="transmembrane region" description="Helical" evidence="7">
    <location>
        <begin position="289"/>
        <end position="309"/>
    </location>
</feature>
<sequence length="451" mass="48594">MKQKLTEGKISTLLLKLTLPTVWGILALLGFSIIDTYFVAQLGTKELAAISFTFPVITFLNSVSIGLGIGVSSCISRAIGKRVQTPVLDRDDYKVKRLTTDSLILSLLVGAILVILGLATIEPLFTALGAKAETLPLIRQYMKTSYLGGIFAVVPIVGNSIIRATGNTFVPSVVMTVAGIVNLVLDPILIFGVGPISGMGLQGAALATVISMVATLAASLFFLHYHQQMICWKLPSFKLLLRNWQNILSIAIPNIGQNIIIPISVSFITSLIATYGTAAVAAFGIASKIEVFCFIVFLALSSSFIPFVGQNWGAKQYNRVYLGGNLGFKFSLFWGAIIAIALAIGGSWLVSIFDSDPEVIEVATKYLLIMPISYGTLGITLISSATFNALGKPLPSVMMSLIRVLFLYVPLTYLGSWLLGINGIFYGTCFANLVVGIGAYFYFNKTFKFNN</sequence>
<keyword evidence="4 7" id="KW-0812">Transmembrane</keyword>
<dbReference type="STRING" id="203124.Tery_2827"/>
<dbReference type="PIRSF" id="PIRSF006603">
    <property type="entry name" value="DinF"/>
    <property type="match status" value="1"/>
</dbReference>
<accession>Q110S3</accession>
<dbReference type="AlphaFoldDB" id="Q110S3"/>
<keyword evidence="6 7" id="KW-0472">Membrane</keyword>
<keyword evidence="5 7" id="KW-1133">Transmembrane helix</keyword>
<organism evidence="8">
    <name type="scientific">Trichodesmium erythraeum (strain IMS101)</name>
    <dbReference type="NCBI Taxonomy" id="203124"/>
    <lineage>
        <taxon>Bacteria</taxon>
        <taxon>Bacillati</taxon>
        <taxon>Cyanobacteriota</taxon>
        <taxon>Cyanophyceae</taxon>
        <taxon>Oscillatoriophycideae</taxon>
        <taxon>Oscillatoriales</taxon>
        <taxon>Microcoleaceae</taxon>
        <taxon>Trichodesmium</taxon>
    </lineage>
</organism>
<feature type="transmembrane region" description="Helical" evidence="7">
    <location>
        <begin position="145"/>
        <end position="162"/>
    </location>
</feature>
<keyword evidence="2" id="KW-0813">Transport</keyword>
<dbReference type="RefSeq" id="WP_011612362.1">
    <property type="nucleotide sequence ID" value="NC_008312.1"/>
</dbReference>
<gene>
    <name evidence="8" type="ordered locus">Tery_2827</name>
</gene>
<dbReference type="InterPro" id="IPR052031">
    <property type="entry name" value="Membrane_Transporter-Flippase"/>
</dbReference>
<dbReference type="Pfam" id="PF01554">
    <property type="entry name" value="MatE"/>
    <property type="match status" value="2"/>
</dbReference>
<feature type="transmembrane region" description="Helical" evidence="7">
    <location>
        <begin position="169"/>
        <end position="191"/>
    </location>
</feature>
<evidence type="ECO:0000313" key="8">
    <source>
        <dbReference type="EMBL" id="ABG52001.1"/>
    </source>
</evidence>
<evidence type="ECO:0000256" key="3">
    <source>
        <dbReference type="ARBA" id="ARBA00022475"/>
    </source>
</evidence>
<evidence type="ECO:0000256" key="1">
    <source>
        <dbReference type="ARBA" id="ARBA00004651"/>
    </source>
</evidence>
<feature type="transmembrane region" description="Helical" evidence="7">
    <location>
        <begin position="203"/>
        <end position="223"/>
    </location>
</feature>
<reference evidence="8" key="1">
    <citation type="submission" date="2006-06" db="EMBL/GenBank/DDBJ databases">
        <title>Complete sequence of Trichodesmium erythraeum IMS101.</title>
        <authorList>
            <consortium name="US DOE Joint Genome Institute"/>
            <person name="Copeland A."/>
            <person name="Lucas S."/>
            <person name="Lapidus A."/>
            <person name="Barry K."/>
            <person name="Detter J.C."/>
            <person name="Glavina del Rio T."/>
            <person name="Hammon N."/>
            <person name="Israni S."/>
            <person name="Dalin E."/>
            <person name="Tice H."/>
            <person name="Pitluck S."/>
            <person name="Kiss H."/>
            <person name="Munk A.C."/>
            <person name="Brettin T."/>
            <person name="Bruce D."/>
            <person name="Han C."/>
            <person name="Tapia R."/>
            <person name="Gilna P."/>
            <person name="Schmutz J."/>
            <person name="Larimer F."/>
            <person name="Land M."/>
            <person name="Hauser L."/>
            <person name="Kyrpides N."/>
            <person name="Kim E."/>
            <person name="Richardson P."/>
        </authorList>
    </citation>
    <scope>NUCLEOTIDE SEQUENCE [LARGE SCALE GENOMIC DNA]</scope>
    <source>
        <strain evidence="8">IMS101</strain>
    </source>
</reference>
<protein>
    <submittedName>
        <fullName evidence="8">MATE efflux family protein</fullName>
    </submittedName>
</protein>
<feature type="transmembrane region" description="Helical" evidence="7">
    <location>
        <begin position="21"/>
        <end position="40"/>
    </location>
</feature>
<dbReference type="GO" id="GO:0042910">
    <property type="term" value="F:xenobiotic transmembrane transporter activity"/>
    <property type="evidence" value="ECO:0007669"/>
    <property type="project" value="InterPro"/>
</dbReference>
<feature type="transmembrane region" description="Helical" evidence="7">
    <location>
        <begin position="330"/>
        <end position="353"/>
    </location>
</feature>
<dbReference type="KEGG" id="ter:Tery_2827"/>
<name>Q110S3_TRIEI</name>
<dbReference type="CDD" id="cd13149">
    <property type="entry name" value="MATE_like_2"/>
    <property type="match status" value="1"/>
</dbReference>
<dbReference type="PANTHER" id="PTHR43549">
    <property type="entry name" value="MULTIDRUG RESISTANCE PROTEIN YPNP-RELATED"/>
    <property type="match status" value="1"/>
</dbReference>
<evidence type="ECO:0000256" key="2">
    <source>
        <dbReference type="ARBA" id="ARBA00022448"/>
    </source>
</evidence>
<dbReference type="PANTHER" id="PTHR43549:SF3">
    <property type="entry name" value="MULTIDRUG RESISTANCE PROTEIN YPNP-RELATED"/>
    <property type="match status" value="1"/>
</dbReference>
<proteinExistence type="predicted"/>
<feature type="transmembrane region" description="Helical" evidence="7">
    <location>
        <begin position="103"/>
        <end position="125"/>
    </location>
</feature>
<dbReference type="EMBL" id="CP000393">
    <property type="protein sequence ID" value="ABG52001.1"/>
    <property type="molecule type" value="Genomic_DNA"/>
</dbReference>
<dbReference type="OrthoDB" id="9776324at2"/>
<dbReference type="GO" id="GO:0005886">
    <property type="term" value="C:plasma membrane"/>
    <property type="evidence" value="ECO:0007669"/>
    <property type="project" value="UniProtKB-SubCell"/>
</dbReference>
<dbReference type="InterPro" id="IPR048279">
    <property type="entry name" value="MdtK-like"/>
</dbReference>
<evidence type="ECO:0000256" key="6">
    <source>
        <dbReference type="ARBA" id="ARBA00023136"/>
    </source>
</evidence>
<dbReference type="InterPro" id="IPR002528">
    <property type="entry name" value="MATE_fam"/>
</dbReference>
<dbReference type="HOGENOM" id="CLU_012893_0_1_3"/>
<dbReference type="GO" id="GO:0015297">
    <property type="term" value="F:antiporter activity"/>
    <property type="evidence" value="ECO:0007669"/>
    <property type="project" value="InterPro"/>
</dbReference>
<keyword evidence="3" id="KW-1003">Cell membrane</keyword>
<dbReference type="NCBIfam" id="TIGR00797">
    <property type="entry name" value="matE"/>
    <property type="match status" value="1"/>
</dbReference>
<evidence type="ECO:0000256" key="5">
    <source>
        <dbReference type="ARBA" id="ARBA00022989"/>
    </source>
</evidence>
<comment type="subcellular location">
    <subcellularLocation>
        <location evidence="1">Cell membrane</location>
        <topology evidence="1">Multi-pass membrane protein</topology>
    </subcellularLocation>
</comment>
<feature type="transmembrane region" description="Helical" evidence="7">
    <location>
        <begin position="365"/>
        <end position="389"/>
    </location>
</feature>
<feature type="transmembrane region" description="Helical" evidence="7">
    <location>
        <begin position="52"/>
        <end position="75"/>
    </location>
</feature>
<evidence type="ECO:0000256" key="4">
    <source>
        <dbReference type="ARBA" id="ARBA00022692"/>
    </source>
</evidence>
<feature type="transmembrane region" description="Helical" evidence="7">
    <location>
        <begin position="259"/>
        <end position="283"/>
    </location>
</feature>